<reference evidence="3 4" key="1">
    <citation type="journal article" date="2018" name="Front. Microbiol.">
        <title>Genome Sequencing of Streptomyces atratus SCSIOZH16 and Activation Production of Nocardamine via Metabolic Engineering.</title>
        <authorList>
            <person name="Li Y."/>
            <person name="Zhang C."/>
            <person name="Liu C."/>
            <person name="Ju J."/>
            <person name="Ma J."/>
        </authorList>
    </citation>
    <scope>NUCLEOTIDE SEQUENCE [LARGE SCALE GENOMIC DNA]</scope>
    <source>
        <strain evidence="3 4">SCSIO_ZH16</strain>
    </source>
</reference>
<dbReference type="SMART" id="SM00854">
    <property type="entry name" value="PGA_cap"/>
    <property type="match status" value="1"/>
</dbReference>
<name>A0A2Z5JPD1_STRAR</name>
<dbReference type="Gene3D" id="3.60.21.10">
    <property type="match status" value="1"/>
</dbReference>
<feature type="domain" description="Capsule synthesis protein CapA" evidence="2">
    <location>
        <begin position="4"/>
        <end position="246"/>
    </location>
</feature>
<dbReference type="GeneID" id="95524667"/>
<dbReference type="InterPro" id="IPR052169">
    <property type="entry name" value="CW_Biosynth-Accessory"/>
</dbReference>
<dbReference type="RefSeq" id="WP_114248613.1">
    <property type="nucleotide sequence ID" value="NZ_CP027306.1"/>
</dbReference>
<protein>
    <submittedName>
        <fullName evidence="3">Poly-gamma-glutamate biosynthesis protein</fullName>
    </submittedName>
</protein>
<evidence type="ECO:0000313" key="4">
    <source>
        <dbReference type="Proteomes" id="UP000252698"/>
    </source>
</evidence>
<proteinExistence type="inferred from homology"/>
<evidence type="ECO:0000256" key="1">
    <source>
        <dbReference type="ARBA" id="ARBA00005662"/>
    </source>
</evidence>
<dbReference type="Pfam" id="PF09587">
    <property type="entry name" value="PGA_cap"/>
    <property type="match status" value="1"/>
</dbReference>
<comment type="similarity">
    <text evidence="1">Belongs to the CapA family.</text>
</comment>
<sequence>MTLTVALAGDTMLGRSVAEELRRSPAPGTLVSTGVRKALAGADLFVLNLECCISDRGQRWPDPRKAFFFRAPSAAAKVLAELGVSCVTLANNHALDYGFDAMADTRTLLVGAGVHAVGAGANVRAAREYAVLEAGGIRLAVVGVTDHPREYAAGEDSPGAAWADLHAGVPGWLTESVGRAAAAADVVLVTPHWGPNMTSRPPRHVSAAAPELLAAGATLVAGHSAHVFHGIADRILYDLGDFVDDYAVDPVLRNDLGLLFLVTLDGQDAAHLVPVRVEAIPLALDYCHTRLARGEDREWIRERFTTACAEFGTTVADRTGRLTVDWR</sequence>
<dbReference type="KEGG" id="sata:C5746_41285"/>
<dbReference type="CDD" id="cd07381">
    <property type="entry name" value="MPP_CapA"/>
    <property type="match status" value="1"/>
</dbReference>
<dbReference type="AlphaFoldDB" id="A0A2Z5JPD1"/>
<dbReference type="PANTHER" id="PTHR33393:SF13">
    <property type="entry name" value="PGA BIOSYNTHESIS PROTEIN CAPA"/>
    <property type="match status" value="1"/>
</dbReference>
<dbReference type="SUPFAM" id="SSF56300">
    <property type="entry name" value="Metallo-dependent phosphatases"/>
    <property type="match status" value="1"/>
</dbReference>
<evidence type="ECO:0000313" key="3">
    <source>
        <dbReference type="EMBL" id="AXE82232.1"/>
    </source>
</evidence>
<accession>A0A2Z5JPD1</accession>
<dbReference type="PANTHER" id="PTHR33393">
    <property type="entry name" value="POLYGLUTAMINE SYNTHESIS ACCESSORY PROTEIN RV0574C-RELATED"/>
    <property type="match status" value="1"/>
</dbReference>
<dbReference type="InterPro" id="IPR019079">
    <property type="entry name" value="Capsule_synth_CapA"/>
</dbReference>
<organism evidence="3 4">
    <name type="scientific">Streptomyces atratus</name>
    <dbReference type="NCBI Taxonomy" id="1893"/>
    <lineage>
        <taxon>Bacteria</taxon>
        <taxon>Bacillati</taxon>
        <taxon>Actinomycetota</taxon>
        <taxon>Actinomycetes</taxon>
        <taxon>Kitasatosporales</taxon>
        <taxon>Streptomycetaceae</taxon>
        <taxon>Streptomyces</taxon>
    </lineage>
</organism>
<gene>
    <name evidence="3" type="ORF">C5746_41285</name>
</gene>
<dbReference type="EMBL" id="CP027306">
    <property type="protein sequence ID" value="AXE82232.1"/>
    <property type="molecule type" value="Genomic_DNA"/>
</dbReference>
<evidence type="ECO:0000259" key="2">
    <source>
        <dbReference type="SMART" id="SM00854"/>
    </source>
</evidence>
<dbReference type="InterPro" id="IPR029052">
    <property type="entry name" value="Metallo-depent_PP-like"/>
</dbReference>
<dbReference type="Proteomes" id="UP000252698">
    <property type="component" value="Chromosome"/>
</dbReference>